<keyword evidence="7" id="KW-1133">Transmembrane helix</keyword>
<feature type="transmembrane region" description="Helical" evidence="7">
    <location>
        <begin position="91"/>
        <end position="116"/>
    </location>
</feature>
<proteinExistence type="inferred from homology"/>
<keyword evidence="4 6" id="KW-0862">Zinc</keyword>
<dbReference type="EMBL" id="BAAAYX010000019">
    <property type="protein sequence ID" value="GAA3714072.1"/>
    <property type="molecule type" value="Genomic_DNA"/>
</dbReference>
<dbReference type="Proteomes" id="UP001500051">
    <property type="component" value="Unassembled WGS sequence"/>
</dbReference>
<dbReference type="RefSeq" id="WP_344813886.1">
    <property type="nucleotide sequence ID" value="NZ_BAAAYX010000019.1"/>
</dbReference>
<reference evidence="10" key="1">
    <citation type="journal article" date="2019" name="Int. J. Syst. Evol. Microbiol.">
        <title>The Global Catalogue of Microorganisms (GCM) 10K type strain sequencing project: providing services to taxonomists for standard genome sequencing and annotation.</title>
        <authorList>
            <consortium name="The Broad Institute Genomics Platform"/>
            <consortium name="The Broad Institute Genome Sequencing Center for Infectious Disease"/>
            <person name="Wu L."/>
            <person name="Ma J."/>
        </authorList>
    </citation>
    <scope>NUCLEOTIDE SEQUENCE [LARGE SCALE GENOMIC DNA]</scope>
    <source>
        <strain evidence="10">JCM 16548</strain>
    </source>
</reference>
<evidence type="ECO:0000256" key="4">
    <source>
        <dbReference type="ARBA" id="ARBA00022833"/>
    </source>
</evidence>
<dbReference type="CDD" id="cd07326">
    <property type="entry name" value="M56_BlaR1_MecR1_like"/>
    <property type="match status" value="1"/>
</dbReference>
<dbReference type="InterPro" id="IPR052173">
    <property type="entry name" value="Beta-lactam_resp_regulator"/>
</dbReference>
<dbReference type="Gene3D" id="3.30.2010.10">
    <property type="entry name" value="Metalloproteases ('zincins'), catalytic domain"/>
    <property type="match status" value="1"/>
</dbReference>
<evidence type="ECO:0000256" key="3">
    <source>
        <dbReference type="ARBA" id="ARBA00022801"/>
    </source>
</evidence>
<dbReference type="InterPro" id="IPR001915">
    <property type="entry name" value="Peptidase_M48"/>
</dbReference>
<evidence type="ECO:0000313" key="10">
    <source>
        <dbReference type="Proteomes" id="UP001500051"/>
    </source>
</evidence>
<accession>A0ABP7E677</accession>
<dbReference type="PANTHER" id="PTHR34978">
    <property type="entry name" value="POSSIBLE SENSOR-TRANSDUCER PROTEIN BLAR"/>
    <property type="match status" value="1"/>
</dbReference>
<sequence>MSVLIAAGLLAYALAVGVLADRALTGGRWVSARPRLGLLVWHLTAAALVAAVTGAALLISHDVLEQTLLLLLTADKSTLHLAYAGTASVPWLANLAVLLPMTLGAVIAAAFSTLAVQGRRVRRAMRRAVETTAGSARVQDAHLVPGTSASAFCIPGRRPLVVITSPTLDVLGSREIDAVLDHEREHLRRRHALQITWAEAVTSILGRGRLLRRYAAEVRRLAELAADDAASARHGRRVVATALLAMSTPGSSATAGGLALAERHTAERIRRLLASSPSSRRRDALALVCATTLTVVPLLGVLLPAAGVYW</sequence>
<evidence type="ECO:0000256" key="6">
    <source>
        <dbReference type="RuleBase" id="RU003983"/>
    </source>
</evidence>
<gene>
    <name evidence="9" type="ORF">GCM10022204_36460</name>
</gene>
<protein>
    <recommendedName>
        <fullName evidence="8">Peptidase M48 domain-containing protein</fullName>
    </recommendedName>
</protein>
<keyword evidence="1 6" id="KW-0645">Protease</keyword>
<evidence type="ECO:0000313" key="9">
    <source>
        <dbReference type="EMBL" id="GAA3714072.1"/>
    </source>
</evidence>
<evidence type="ECO:0000259" key="8">
    <source>
        <dbReference type="Pfam" id="PF01435"/>
    </source>
</evidence>
<keyword evidence="3 6" id="KW-0378">Hydrolase</keyword>
<name>A0ABP7E677_9ACTN</name>
<evidence type="ECO:0000256" key="2">
    <source>
        <dbReference type="ARBA" id="ARBA00022723"/>
    </source>
</evidence>
<evidence type="ECO:0000256" key="5">
    <source>
        <dbReference type="ARBA" id="ARBA00023049"/>
    </source>
</evidence>
<comment type="caution">
    <text evidence="9">The sequence shown here is derived from an EMBL/GenBank/DDBJ whole genome shotgun (WGS) entry which is preliminary data.</text>
</comment>
<keyword evidence="10" id="KW-1185">Reference proteome</keyword>
<keyword evidence="7" id="KW-0812">Transmembrane</keyword>
<evidence type="ECO:0000256" key="7">
    <source>
        <dbReference type="SAM" id="Phobius"/>
    </source>
</evidence>
<feature type="domain" description="Peptidase M48" evidence="8">
    <location>
        <begin position="120"/>
        <end position="204"/>
    </location>
</feature>
<dbReference type="Pfam" id="PF01435">
    <property type="entry name" value="Peptidase_M48"/>
    <property type="match status" value="1"/>
</dbReference>
<dbReference type="PANTHER" id="PTHR34978:SF3">
    <property type="entry name" value="SLR0241 PROTEIN"/>
    <property type="match status" value="1"/>
</dbReference>
<feature type="transmembrane region" description="Helical" evidence="7">
    <location>
        <begin position="36"/>
        <end position="60"/>
    </location>
</feature>
<organism evidence="9 10">
    <name type="scientific">Microlunatus aurantiacus</name>
    <dbReference type="NCBI Taxonomy" id="446786"/>
    <lineage>
        <taxon>Bacteria</taxon>
        <taxon>Bacillati</taxon>
        <taxon>Actinomycetota</taxon>
        <taxon>Actinomycetes</taxon>
        <taxon>Propionibacteriales</taxon>
        <taxon>Propionibacteriaceae</taxon>
        <taxon>Microlunatus</taxon>
    </lineage>
</organism>
<keyword evidence="7" id="KW-0472">Membrane</keyword>
<keyword evidence="5 6" id="KW-0482">Metalloprotease</keyword>
<evidence type="ECO:0000256" key="1">
    <source>
        <dbReference type="ARBA" id="ARBA00022670"/>
    </source>
</evidence>
<comment type="cofactor">
    <cofactor evidence="6">
        <name>Zn(2+)</name>
        <dbReference type="ChEBI" id="CHEBI:29105"/>
    </cofactor>
    <text evidence="6">Binds 1 zinc ion per subunit.</text>
</comment>
<keyword evidence="2" id="KW-0479">Metal-binding</keyword>
<feature type="transmembrane region" description="Helical" evidence="7">
    <location>
        <begin position="284"/>
        <end position="309"/>
    </location>
</feature>
<comment type="similarity">
    <text evidence="6">Belongs to the peptidase M48 family.</text>
</comment>